<dbReference type="PANTHER" id="PTHR43756:SF5">
    <property type="entry name" value="CHOLINE MONOOXYGENASE, CHLOROPLASTIC"/>
    <property type="match status" value="1"/>
</dbReference>
<dbReference type="GO" id="GO:0051537">
    <property type="term" value="F:2 iron, 2 sulfur cluster binding"/>
    <property type="evidence" value="ECO:0007669"/>
    <property type="project" value="UniProtKB-KW"/>
</dbReference>
<evidence type="ECO:0000256" key="6">
    <source>
        <dbReference type="ARBA" id="ARBA00023014"/>
    </source>
</evidence>
<reference evidence="9" key="1">
    <citation type="submission" date="2019-04" db="EMBL/GenBank/DDBJ databases">
        <title>Complete genome sequence of Sphingomonas sp. W1-2-3.</title>
        <authorList>
            <person name="Im W.T."/>
        </authorList>
    </citation>
    <scope>NUCLEOTIDE SEQUENCE [LARGE SCALE GENOMIC DNA]</scope>
    <source>
        <strain evidence="9">W1-2-3</strain>
    </source>
</reference>
<gene>
    <name evidence="8" type="ORF">E6W36_03590</name>
</gene>
<dbReference type="InterPro" id="IPR001663">
    <property type="entry name" value="Rng_hydr_dOase-A"/>
</dbReference>
<dbReference type="Pfam" id="PF00848">
    <property type="entry name" value="Ring_hydroxyl_A"/>
    <property type="match status" value="1"/>
</dbReference>
<evidence type="ECO:0000256" key="5">
    <source>
        <dbReference type="ARBA" id="ARBA00023004"/>
    </source>
</evidence>
<evidence type="ECO:0000313" key="8">
    <source>
        <dbReference type="EMBL" id="QCI78996.1"/>
    </source>
</evidence>
<dbReference type="SUPFAM" id="SSF50022">
    <property type="entry name" value="ISP domain"/>
    <property type="match status" value="1"/>
</dbReference>
<evidence type="ECO:0000256" key="2">
    <source>
        <dbReference type="ARBA" id="ARBA00022714"/>
    </source>
</evidence>
<dbReference type="PROSITE" id="PS51296">
    <property type="entry name" value="RIESKE"/>
    <property type="match status" value="1"/>
</dbReference>
<dbReference type="InterPro" id="IPR017941">
    <property type="entry name" value="Rieske_2Fe-2S"/>
</dbReference>
<evidence type="ECO:0000256" key="1">
    <source>
        <dbReference type="ARBA" id="ARBA00001962"/>
    </source>
</evidence>
<dbReference type="Gene3D" id="3.90.380.10">
    <property type="entry name" value="Naphthalene 1,2-dioxygenase Alpha Subunit, Chain A, domain 1"/>
    <property type="match status" value="2"/>
</dbReference>
<dbReference type="EMBL" id="CP039704">
    <property type="protein sequence ID" value="QCI78996.1"/>
    <property type="molecule type" value="Genomic_DNA"/>
</dbReference>
<comment type="cofactor">
    <cofactor evidence="1">
        <name>Fe cation</name>
        <dbReference type="ChEBI" id="CHEBI:24875"/>
    </cofactor>
</comment>
<keyword evidence="6" id="KW-0411">Iron-sulfur</keyword>
<dbReference type="PANTHER" id="PTHR43756">
    <property type="entry name" value="CHOLINE MONOOXYGENASE, CHLOROPLASTIC"/>
    <property type="match status" value="1"/>
</dbReference>
<proteinExistence type="predicted"/>
<sequence>MTVRAGGHAASADPALPLTQARALVVEPYVHPDWAAIEQARVFRQSWQLVGSAAEIAGPGDHLAREIAGVPVLVVRQPNGSVQAFHNVCRHRAGPLAACDGKGARALRCRYHGWLYGLDGRLKVAAEMDDAEGFTAAELALEPVRVGVWQGFVFVCLGADAPPLEEILDGIEARMAPTQLAPMAHRRHWRDEIACNWKVYIDNYLEGYHLPFVHPDLARVVSYAEYNSTLAPWYSLQYAPVSGAGDAYGAGEALYYFVYPNFMLNIMPGRLQVNVVTPLGPDRCAVDFDFYYLDQDDVQARVEADLTFTAQIQQEDVAICLQVQKALASGVYRPGRLSPRREAGVWHFQNLLRRAYGWA</sequence>
<keyword evidence="2" id="KW-0001">2Fe-2S</keyword>
<dbReference type="AlphaFoldDB" id="A0A4D7CB57"/>
<dbReference type="GO" id="GO:0005506">
    <property type="term" value="F:iron ion binding"/>
    <property type="evidence" value="ECO:0007669"/>
    <property type="project" value="InterPro"/>
</dbReference>
<keyword evidence="9" id="KW-1185">Reference proteome</keyword>
<protein>
    <submittedName>
        <fullName evidence="8">Aromatic ring-hydroxylating dioxygenase subunit alpha</fullName>
    </submittedName>
</protein>
<dbReference type="InterPro" id="IPR015879">
    <property type="entry name" value="Ring_hydroxy_dOase_asu_C_dom"/>
</dbReference>
<dbReference type="InterPro" id="IPR036922">
    <property type="entry name" value="Rieske_2Fe-2S_sf"/>
</dbReference>
<organism evidence="8 9">
    <name type="scientific">Hankyongella ginsenosidimutans</name>
    <dbReference type="NCBI Taxonomy" id="1763828"/>
    <lineage>
        <taxon>Bacteria</taxon>
        <taxon>Pseudomonadati</taxon>
        <taxon>Pseudomonadota</taxon>
        <taxon>Alphaproteobacteria</taxon>
        <taxon>Sphingomonadales</taxon>
        <taxon>Sphingomonadaceae</taxon>
        <taxon>Hankyongella</taxon>
    </lineage>
</organism>
<dbReference type="Proteomes" id="UP000298714">
    <property type="component" value="Chromosome"/>
</dbReference>
<dbReference type="PRINTS" id="PR00090">
    <property type="entry name" value="RNGDIOXGNASE"/>
</dbReference>
<keyword evidence="8" id="KW-0223">Dioxygenase</keyword>
<dbReference type="Pfam" id="PF00355">
    <property type="entry name" value="Rieske"/>
    <property type="match status" value="1"/>
</dbReference>
<evidence type="ECO:0000256" key="3">
    <source>
        <dbReference type="ARBA" id="ARBA00022723"/>
    </source>
</evidence>
<feature type="domain" description="Rieske" evidence="7">
    <location>
        <begin position="47"/>
        <end position="155"/>
    </location>
</feature>
<dbReference type="CDD" id="cd03469">
    <property type="entry name" value="Rieske_RO_Alpha_N"/>
    <property type="match status" value="1"/>
</dbReference>
<dbReference type="SUPFAM" id="SSF55961">
    <property type="entry name" value="Bet v1-like"/>
    <property type="match status" value="1"/>
</dbReference>
<dbReference type="Gene3D" id="2.102.10.10">
    <property type="entry name" value="Rieske [2Fe-2S] iron-sulphur domain"/>
    <property type="match status" value="1"/>
</dbReference>
<keyword evidence="4" id="KW-0560">Oxidoreductase</keyword>
<name>A0A4D7CB57_9SPHN</name>
<dbReference type="KEGG" id="hgn:E6W36_03590"/>
<dbReference type="RefSeq" id="WP_222873802.1">
    <property type="nucleotide sequence ID" value="NZ_CP039704.1"/>
</dbReference>
<keyword evidence="5" id="KW-0408">Iron</keyword>
<accession>A0A4D7CB57</accession>
<evidence type="ECO:0000256" key="4">
    <source>
        <dbReference type="ARBA" id="ARBA00023002"/>
    </source>
</evidence>
<dbReference type="GO" id="GO:0051213">
    <property type="term" value="F:dioxygenase activity"/>
    <property type="evidence" value="ECO:0007669"/>
    <property type="project" value="UniProtKB-KW"/>
</dbReference>
<evidence type="ECO:0000313" key="9">
    <source>
        <dbReference type="Proteomes" id="UP000298714"/>
    </source>
</evidence>
<evidence type="ECO:0000259" key="7">
    <source>
        <dbReference type="PROSITE" id="PS51296"/>
    </source>
</evidence>
<keyword evidence="3" id="KW-0479">Metal-binding</keyword>